<dbReference type="Proteomes" id="UP001500279">
    <property type="component" value="Unassembled WGS sequence"/>
</dbReference>
<evidence type="ECO:0000256" key="5">
    <source>
        <dbReference type="ARBA" id="ARBA00023136"/>
    </source>
</evidence>
<keyword evidence="4 6" id="KW-1133">Transmembrane helix</keyword>
<comment type="caution">
    <text evidence="9">The sequence shown here is derived from an EMBL/GenBank/DDBJ whole genome shotgun (WGS) entry which is preliminary data.</text>
</comment>
<evidence type="ECO:0000256" key="1">
    <source>
        <dbReference type="ARBA" id="ARBA00004651"/>
    </source>
</evidence>
<dbReference type="InterPro" id="IPR025857">
    <property type="entry name" value="MacB_PCD"/>
</dbReference>
<gene>
    <name evidence="9" type="ORF">GCM10009107_01990</name>
</gene>
<dbReference type="PANTHER" id="PTHR30572">
    <property type="entry name" value="MEMBRANE COMPONENT OF TRANSPORTER-RELATED"/>
    <property type="match status" value="1"/>
</dbReference>
<keyword evidence="10" id="KW-1185">Reference proteome</keyword>
<evidence type="ECO:0000256" key="4">
    <source>
        <dbReference type="ARBA" id="ARBA00022989"/>
    </source>
</evidence>
<organism evidence="9 10">
    <name type="scientific">Ideonella azotifigens</name>
    <dbReference type="NCBI Taxonomy" id="513160"/>
    <lineage>
        <taxon>Bacteria</taxon>
        <taxon>Pseudomonadati</taxon>
        <taxon>Pseudomonadota</taxon>
        <taxon>Betaproteobacteria</taxon>
        <taxon>Burkholderiales</taxon>
        <taxon>Sphaerotilaceae</taxon>
        <taxon>Ideonella</taxon>
    </lineage>
</organism>
<accession>A0ABN1JI81</accession>
<dbReference type="InterPro" id="IPR003838">
    <property type="entry name" value="ABC3_permease_C"/>
</dbReference>
<feature type="transmembrane region" description="Helical" evidence="6">
    <location>
        <begin position="21"/>
        <end position="44"/>
    </location>
</feature>
<dbReference type="PANTHER" id="PTHR30572:SF18">
    <property type="entry name" value="ABC-TYPE MACROLIDE FAMILY EXPORT SYSTEM PERMEASE COMPONENT 2"/>
    <property type="match status" value="1"/>
</dbReference>
<comment type="subcellular location">
    <subcellularLocation>
        <location evidence="1">Cell membrane</location>
        <topology evidence="1">Multi-pass membrane protein</topology>
    </subcellularLocation>
</comment>
<feature type="transmembrane region" description="Helical" evidence="6">
    <location>
        <begin position="350"/>
        <end position="379"/>
    </location>
</feature>
<dbReference type="Pfam" id="PF02687">
    <property type="entry name" value="FtsX"/>
    <property type="match status" value="1"/>
</dbReference>
<protein>
    <submittedName>
        <fullName evidence="9">ABC transporter permease</fullName>
    </submittedName>
</protein>
<evidence type="ECO:0000313" key="9">
    <source>
        <dbReference type="EMBL" id="GAA0740384.1"/>
    </source>
</evidence>
<feature type="transmembrane region" description="Helical" evidence="6">
    <location>
        <begin position="307"/>
        <end position="329"/>
    </location>
</feature>
<reference evidence="9 10" key="1">
    <citation type="journal article" date="2019" name="Int. J. Syst. Evol. Microbiol.">
        <title>The Global Catalogue of Microorganisms (GCM) 10K type strain sequencing project: providing services to taxonomists for standard genome sequencing and annotation.</title>
        <authorList>
            <consortium name="The Broad Institute Genomics Platform"/>
            <consortium name="The Broad Institute Genome Sequencing Center for Infectious Disease"/>
            <person name="Wu L."/>
            <person name="Ma J."/>
        </authorList>
    </citation>
    <scope>NUCLEOTIDE SEQUENCE [LARGE SCALE GENOMIC DNA]</scope>
    <source>
        <strain evidence="9 10">JCM 15503</strain>
    </source>
</reference>
<dbReference type="RefSeq" id="WP_141290520.1">
    <property type="nucleotide sequence ID" value="NZ_BAAAEW010000002.1"/>
</dbReference>
<feature type="domain" description="ABC3 transporter permease C-terminal" evidence="7">
    <location>
        <begin position="311"/>
        <end position="426"/>
    </location>
</feature>
<keyword evidence="5 6" id="KW-0472">Membrane</keyword>
<feature type="domain" description="MacB-like periplasmic core" evidence="8">
    <location>
        <begin position="20"/>
        <end position="257"/>
    </location>
</feature>
<evidence type="ECO:0000313" key="10">
    <source>
        <dbReference type="Proteomes" id="UP001500279"/>
    </source>
</evidence>
<keyword evidence="2" id="KW-1003">Cell membrane</keyword>
<evidence type="ECO:0000256" key="6">
    <source>
        <dbReference type="SAM" id="Phobius"/>
    </source>
</evidence>
<evidence type="ECO:0000256" key="2">
    <source>
        <dbReference type="ARBA" id="ARBA00022475"/>
    </source>
</evidence>
<dbReference type="Pfam" id="PF12704">
    <property type="entry name" value="MacB_PCD"/>
    <property type="match status" value="1"/>
</dbReference>
<evidence type="ECO:0000259" key="7">
    <source>
        <dbReference type="Pfam" id="PF02687"/>
    </source>
</evidence>
<proteinExistence type="predicted"/>
<name>A0ABN1JI81_9BURK</name>
<dbReference type="EMBL" id="BAAAEW010000002">
    <property type="protein sequence ID" value="GAA0740384.1"/>
    <property type="molecule type" value="Genomic_DNA"/>
</dbReference>
<dbReference type="InterPro" id="IPR050250">
    <property type="entry name" value="Macrolide_Exporter_MacB"/>
</dbReference>
<sequence>MFAYYLALALRGMRRSRVLTGLMVLALGLGIGACMTTLTVYRVMSGDPIPSKSHRLFTPQLDSDPMKGYTPDDELPEQMTRFDAEALLREHHGVQQAVMTGGGFSIVPDQPDLLPFFVDSRYTSADFFSMFDAPFEAGQGWTAADDEARARVAVITTELAEKVFGKQPAVGRDIRIDEQVYRVVGVLKPWQLTPHFYDLNTSRFGNTEQVYVPFSTSRELKLSRNGSMTCHSEKSADPTALASMCTWVQYWVQLDTAQQVSDYRQYLQGYAERQHAAGRFERPARTALHDVMGWMTLKKVVPSDAELQVGVAFAFLLLCLVNTIGLLLAKCLRRAPEIGVRRALGASRRSIFLQFLVEAGVIGLLGGALGLLLSIGGLALVRQSPSGVAKLAELDMTMLALNFGLGLAASVLAGLLPAWRACQITPALQLKSS</sequence>
<keyword evidence="3 6" id="KW-0812">Transmembrane</keyword>
<evidence type="ECO:0000259" key="8">
    <source>
        <dbReference type="Pfam" id="PF12704"/>
    </source>
</evidence>
<feature type="transmembrane region" description="Helical" evidence="6">
    <location>
        <begin position="399"/>
        <end position="419"/>
    </location>
</feature>
<evidence type="ECO:0000256" key="3">
    <source>
        <dbReference type="ARBA" id="ARBA00022692"/>
    </source>
</evidence>